<sequence length="428" mass="50485">MSKVIFKQNNNFGFVRAVDRFSKIEKLKAYGEKAINYFKTGKYIDYITRDEACFDFIGEMPEFKNDEEALNWFNSHTKGFNKLNNVNDVSSGLYSFNAVNLKFEAIELNEGKNMLSKLKENQYIWDTHLSFGEIGIAKRVMTPKQISKLLEENLNTFFTRNNLNLNNLNVLYAIHANTKNPHIHLAFWEKEPKLKYVSSKELQFKKDGLIPLGEFKTFGTIITNKILEKERYKSYYEAVGELRNLKVDVKQDFKSIDLKGSKLNDLVNGVIKNKNSNVWNYARLDAKSKNAVDSLVLEIIKQEDTLFYKYAEFENQVMLIDNKFNRKYEKEQANKLIEKERKELKINLGNLVLNKLKEFERNKLSNVGYINYLPNANYLKSKNIFNTKYKWEIKKIKFENEKRELEARIKALKQYSKHLEREEGLEYE</sequence>
<dbReference type="Pfam" id="PF18555">
    <property type="entry name" value="MobL"/>
    <property type="match status" value="1"/>
</dbReference>
<keyword evidence="3" id="KW-1185">Reference proteome</keyword>
<name>A0A449B482_9BACT</name>
<feature type="coiled-coil region" evidence="1">
    <location>
        <begin position="395"/>
        <end position="422"/>
    </location>
</feature>
<dbReference type="KEGG" id="mmau:NCTC10168_00308"/>
<proteinExistence type="predicted"/>
<evidence type="ECO:0000313" key="3">
    <source>
        <dbReference type="Proteomes" id="UP000290243"/>
    </source>
</evidence>
<protein>
    <submittedName>
        <fullName evidence="2">Uncharacterized protein</fullName>
    </submittedName>
</protein>
<dbReference type="OrthoDB" id="396426at2"/>
<evidence type="ECO:0000256" key="1">
    <source>
        <dbReference type="SAM" id="Coils"/>
    </source>
</evidence>
<dbReference type="Proteomes" id="UP000290243">
    <property type="component" value="Chromosome"/>
</dbReference>
<gene>
    <name evidence="2" type="ORF">NCTC10168_00308</name>
</gene>
<dbReference type="EMBL" id="LR215037">
    <property type="protein sequence ID" value="VEU75390.1"/>
    <property type="molecule type" value="Genomic_DNA"/>
</dbReference>
<dbReference type="RefSeq" id="WP_027122599.1">
    <property type="nucleotide sequence ID" value="NZ_LR215037.1"/>
</dbReference>
<keyword evidence="1" id="KW-0175">Coiled coil</keyword>
<reference evidence="2 3" key="1">
    <citation type="submission" date="2019-01" db="EMBL/GenBank/DDBJ databases">
        <authorList>
            <consortium name="Pathogen Informatics"/>
        </authorList>
    </citation>
    <scope>NUCLEOTIDE SEQUENCE [LARGE SCALE GENOMIC DNA]</scope>
    <source>
        <strain evidence="2 3">NCTC10168</strain>
    </source>
</reference>
<organism evidence="2 3">
    <name type="scientific">Mycoplasmopsis maculosa</name>
    <dbReference type="NCBI Taxonomy" id="114885"/>
    <lineage>
        <taxon>Bacteria</taxon>
        <taxon>Bacillati</taxon>
        <taxon>Mycoplasmatota</taxon>
        <taxon>Mycoplasmoidales</taxon>
        <taxon>Metamycoplasmataceae</taxon>
        <taxon>Mycoplasmopsis</taxon>
    </lineage>
</organism>
<dbReference type="InterPro" id="IPR041073">
    <property type="entry name" value="MobL"/>
</dbReference>
<accession>A0A449B482</accession>
<evidence type="ECO:0000313" key="2">
    <source>
        <dbReference type="EMBL" id="VEU75390.1"/>
    </source>
</evidence>
<dbReference type="AlphaFoldDB" id="A0A449B482"/>